<evidence type="ECO:0000256" key="1">
    <source>
        <dbReference type="SAM" id="MobiDB-lite"/>
    </source>
</evidence>
<name>A0A852Y9V6_9MICO</name>
<accession>A0A852Y9V6</accession>
<sequence>MPHSRRRALILCGIYIVAAVVVGVAAGFLSAHPDEAASQHSPRPSVSVAPVESR</sequence>
<gene>
    <name evidence="2" type="ORF">BJ979_000617</name>
</gene>
<dbReference type="RefSeq" id="WP_179565070.1">
    <property type="nucleotide sequence ID" value="NZ_JACBZY010000001.1"/>
</dbReference>
<organism evidence="2 3">
    <name type="scientific">Schumannella luteola</name>
    <dbReference type="NCBI Taxonomy" id="472059"/>
    <lineage>
        <taxon>Bacteria</taxon>
        <taxon>Bacillati</taxon>
        <taxon>Actinomycetota</taxon>
        <taxon>Actinomycetes</taxon>
        <taxon>Micrococcales</taxon>
        <taxon>Microbacteriaceae</taxon>
        <taxon>Schumannella</taxon>
    </lineage>
</organism>
<protein>
    <submittedName>
        <fullName evidence="2">Putative membrane protein YdfJ with MMPL/SSD domain</fullName>
    </submittedName>
</protein>
<reference evidence="2 3" key="1">
    <citation type="submission" date="2020-07" db="EMBL/GenBank/DDBJ databases">
        <title>Sequencing the genomes of 1000 actinobacteria strains.</title>
        <authorList>
            <person name="Klenk H.-P."/>
        </authorList>
    </citation>
    <scope>NUCLEOTIDE SEQUENCE [LARGE SCALE GENOMIC DNA]</scope>
    <source>
        <strain evidence="2 3">DSM 23141</strain>
    </source>
</reference>
<evidence type="ECO:0000313" key="3">
    <source>
        <dbReference type="Proteomes" id="UP000553888"/>
    </source>
</evidence>
<dbReference type="EMBL" id="JACBZY010000001">
    <property type="protein sequence ID" value="NYG97991.1"/>
    <property type="molecule type" value="Genomic_DNA"/>
</dbReference>
<keyword evidence="3" id="KW-1185">Reference proteome</keyword>
<evidence type="ECO:0000313" key="2">
    <source>
        <dbReference type="EMBL" id="NYG97991.1"/>
    </source>
</evidence>
<proteinExistence type="predicted"/>
<feature type="region of interest" description="Disordered" evidence="1">
    <location>
        <begin position="33"/>
        <end position="54"/>
    </location>
</feature>
<dbReference type="AlphaFoldDB" id="A0A852Y9V6"/>
<comment type="caution">
    <text evidence="2">The sequence shown here is derived from an EMBL/GenBank/DDBJ whole genome shotgun (WGS) entry which is preliminary data.</text>
</comment>
<dbReference type="Proteomes" id="UP000553888">
    <property type="component" value="Unassembled WGS sequence"/>
</dbReference>